<dbReference type="GO" id="GO:0006383">
    <property type="term" value="P:transcription by RNA polymerase III"/>
    <property type="evidence" value="ECO:0007669"/>
    <property type="project" value="UniProtKB-UniRule"/>
</dbReference>
<dbReference type="EMBL" id="CAMKVN010000388">
    <property type="protein sequence ID" value="CAI2167400.1"/>
    <property type="molecule type" value="Genomic_DNA"/>
</dbReference>
<dbReference type="Pfam" id="PF11705">
    <property type="entry name" value="RNA_pol_3_Rpc31"/>
    <property type="match status" value="1"/>
</dbReference>
<name>A0A9W4SFW8_9GLOM</name>
<evidence type="ECO:0000313" key="6">
    <source>
        <dbReference type="EMBL" id="CAI2167400.1"/>
    </source>
</evidence>
<gene>
    <name evidence="6" type="ORF">FWILDA_LOCUS3054</name>
</gene>
<dbReference type="PANTHER" id="PTHR15367">
    <property type="entry name" value="DNA-DIRECTED RNA POLYMERASE III"/>
    <property type="match status" value="1"/>
</dbReference>
<reference evidence="6" key="1">
    <citation type="submission" date="2022-08" db="EMBL/GenBank/DDBJ databases">
        <authorList>
            <person name="Kallberg Y."/>
            <person name="Tangrot J."/>
            <person name="Rosling A."/>
        </authorList>
    </citation>
    <scope>NUCLEOTIDE SEQUENCE</scope>
    <source>
        <strain evidence="6">Wild A</strain>
    </source>
</reference>
<dbReference type="Proteomes" id="UP001153678">
    <property type="component" value="Unassembled WGS sequence"/>
</dbReference>
<evidence type="ECO:0000256" key="5">
    <source>
        <dbReference type="SAM" id="MobiDB-lite"/>
    </source>
</evidence>
<evidence type="ECO:0000313" key="7">
    <source>
        <dbReference type="Proteomes" id="UP001153678"/>
    </source>
</evidence>
<dbReference type="GO" id="GO:0005666">
    <property type="term" value="C:RNA polymerase III complex"/>
    <property type="evidence" value="ECO:0007669"/>
    <property type="project" value="UniProtKB-UniRule"/>
</dbReference>
<dbReference type="OrthoDB" id="5377312at2759"/>
<keyword evidence="7" id="KW-1185">Reference proteome</keyword>
<comment type="similarity">
    <text evidence="2 4">Belongs to the eukaryotic RPC7 RNA polymerase subunit family.</text>
</comment>
<comment type="subunit">
    <text evidence="4">Component of the RNA polymerase III (Pol III) complex.</text>
</comment>
<evidence type="ECO:0000256" key="3">
    <source>
        <dbReference type="ARBA" id="ARBA00023242"/>
    </source>
</evidence>
<dbReference type="AlphaFoldDB" id="A0A9W4SFW8"/>
<evidence type="ECO:0000256" key="2">
    <source>
        <dbReference type="ARBA" id="ARBA00008352"/>
    </source>
</evidence>
<sequence>MSRARGGGRRGFGGRSGSGFGRPNFSSELQALLHQTLSNDTSAGIEFQEPIPPSEDEHKMLNALFGYKAALKDSAFFIIPSPPSSDIQRYSDQFKKKKTQHSLRDIKTDLAFYPHELHTVKDDSIIATVSTNEIQRKIHFDFDLTFGQLLEQESKEKAKNVEQVVENEIEKFAEIEPFQEDEEYGDATDYVESYFDNGEADDAFEDDGGGGEAYFD</sequence>
<keyword evidence="3 4" id="KW-0539">Nucleus</keyword>
<protein>
    <recommendedName>
        <fullName evidence="4">DNA-directed RNA polymerase III subunit</fullName>
    </recommendedName>
</protein>
<evidence type="ECO:0000256" key="4">
    <source>
        <dbReference type="PIRNR" id="PIRNR000777"/>
    </source>
</evidence>
<proteinExistence type="inferred from homology"/>
<dbReference type="InterPro" id="IPR024661">
    <property type="entry name" value="RNA_pol_III_Rpc31"/>
</dbReference>
<comment type="caution">
    <text evidence="6">The sequence shown here is derived from an EMBL/GenBank/DDBJ whole genome shotgun (WGS) entry which is preliminary data.</text>
</comment>
<evidence type="ECO:0000256" key="1">
    <source>
        <dbReference type="ARBA" id="ARBA00004123"/>
    </source>
</evidence>
<feature type="compositionally biased region" description="Acidic residues" evidence="5">
    <location>
        <begin position="198"/>
        <end position="216"/>
    </location>
</feature>
<comment type="subcellular location">
    <subcellularLocation>
        <location evidence="1 4">Nucleus</location>
    </subcellularLocation>
</comment>
<dbReference type="PIRSF" id="PIRSF000777">
    <property type="entry name" value="RNA_polIII_C31"/>
    <property type="match status" value="1"/>
</dbReference>
<dbReference type="PANTHER" id="PTHR15367:SF2">
    <property type="entry name" value="DNA-DIRECTED RNA POLYMERASE III SUBUNIT"/>
    <property type="match status" value="1"/>
</dbReference>
<organism evidence="6 7">
    <name type="scientific">Funneliformis geosporum</name>
    <dbReference type="NCBI Taxonomy" id="1117311"/>
    <lineage>
        <taxon>Eukaryota</taxon>
        <taxon>Fungi</taxon>
        <taxon>Fungi incertae sedis</taxon>
        <taxon>Mucoromycota</taxon>
        <taxon>Glomeromycotina</taxon>
        <taxon>Glomeromycetes</taxon>
        <taxon>Glomerales</taxon>
        <taxon>Glomeraceae</taxon>
        <taxon>Funneliformis</taxon>
    </lineage>
</organism>
<feature type="compositionally biased region" description="Gly residues" evidence="5">
    <location>
        <begin position="9"/>
        <end position="20"/>
    </location>
</feature>
<comment type="function">
    <text evidence="4">DNA-dependent RNA polymerase catalyzes the transcription of DNA into RNA using the four ribonucleoside triphosphates as substrates. Specific peripheric component of RNA polymerase III which synthesizes small RNAs, such as 5S rRNA and tRNAs.</text>
</comment>
<feature type="region of interest" description="Disordered" evidence="5">
    <location>
        <begin position="196"/>
        <end position="216"/>
    </location>
</feature>
<feature type="region of interest" description="Disordered" evidence="5">
    <location>
        <begin position="1"/>
        <end position="25"/>
    </location>
</feature>
<accession>A0A9W4SFW8</accession>